<feature type="chain" id="PRO_5014322686" evidence="7">
    <location>
        <begin position="20"/>
        <end position="448"/>
    </location>
</feature>
<dbReference type="PROSITE" id="PS50106">
    <property type="entry name" value="PDZ"/>
    <property type="match status" value="1"/>
</dbReference>
<dbReference type="InterPro" id="IPR041489">
    <property type="entry name" value="PDZ_6"/>
</dbReference>
<dbReference type="GO" id="GO:0007165">
    <property type="term" value="P:signal transduction"/>
    <property type="evidence" value="ECO:0007669"/>
    <property type="project" value="TreeGrafter"/>
</dbReference>
<evidence type="ECO:0000256" key="7">
    <source>
        <dbReference type="SAM" id="SignalP"/>
    </source>
</evidence>
<dbReference type="InterPro" id="IPR001478">
    <property type="entry name" value="PDZ"/>
</dbReference>
<dbReference type="FunFam" id="3.90.226.10:FF:000029">
    <property type="entry name" value="Peptidase, S41 family"/>
    <property type="match status" value="1"/>
</dbReference>
<protein>
    <submittedName>
        <fullName evidence="9">Prc: C-terminal processing peptidase</fullName>
    </submittedName>
</protein>
<feature type="region of interest" description="Disordered" evidence="6">
    <location>
        <begin position="379"/>
        <end position="411"/>
    </location>
</feature>
<evidence type="ECO:0000313" key="9">
    <source>
        <dbReference type="EMBL" id="PNS08907.1"/>
    </source>
</evidence>
<dbReference type="GO" id="GO:0008236">
    <property type="term" value="F:serine-type peptidase activity"/>
    <property type="evidence" value="ECO:0007669"/>
    <property type="project" value="UniProtKB-KW"/>
</dbReference>
<dbReference type="Pfam" id="PF22694">
    <property type="entry name" value="CtpB_N-like"/>
    <property type="match status" value="1"/>
</dbReference>
<dbReference type="Gene3D" id="3.30.750.44">
    <property type="match status" value="1"/>
</dbReference>
<dbReference type="AlphaFoldDB" id="A0A2K1Q1U2"/>
<keyword evidence="7" id="KW-0732">Signal</keyword>
<name>A0A2K1Q1U2_9GAMM</name>
<dbReference type="CDD" id="cd06782">
    <property type="entry name" value="cpPDZ_CPP-like"/>
    <property type="match status" value="1"/>
</dbReference>
<dbReference type="SMART" id="SM00245">
    <property type="entry name" value="TSPc"/>
    <property type="match status" value="1"/>
</dbReference>
<dbReference type="SUPFAM" id="SSF50156">
    <property type="entry name" value="PDZ domain-like"/>
    <property type="match status" value="1"/>
</dbReference>
<keyword evidence="4 5" id="KW-0720">Serine protease</keyword>
<evidence type="ECO:0000256" key="3">
    <source>
        <dbReference type="ARBA" id="ARBA00022801"/>
    </source>
</evidence>
<feature type="region of interest" description="Disordered" evidence="6">
    <location>
        <begin position="23"/>
        <end position="46"/>
    </location>
</feature>
<dbReference type="Pfam" id="PF03572">
    <property type="entry name" value="Peptidase_S41"/>
    <property type="match status" value="1"/>
</dbReference>
<dbReference type="InterPro" id="IPR005151">
    <property type="entry name" value="Tail-specific_protease"/>
</dbReference>
<dbReference type="CDD" id="cd07560">
    <property type="entry name" value="Peptidase_S41_CPP"/>
    <property type="match status" value="1"/>
</dbReference>
<comment type="caution">
    <text evidence="9">The sequence shown here is derived from an EMBL/GenBank/DDBJ whole genome shotgun (WGS) entry which is preliminary data.</text>
</comment>
<feature type="compositionally biased region" description="Acidic residues" evidence="6">
    <location>
        <begin position="400"/>
        <end position="409"/>
    </location>
</feature>
<evidence type="ECO:0000313" key="10">
    <source>
        <dbReference type="Proteomes" id="UP000236220"/>
    </source>
</evidence>
<dbReference type="InterPro" id="IPR004447">
    <property type="entry name" value="Peptidase_S41A"/>
</dbReference>
<feature type="signal peptide" evidence="7">
    <location>
        <begin position="1"/>
        <end position="19"/>
    </location>
</feature>
<dbReference type="Gene3D" id="3.90.226.10">
    <property type="entry name" value="2-enoyl-CoA Hydratase, Chain A, domain 1"/>
    <property type="match status" value="1"/>
</dbReference>
<dbReference type="InterPro" id="IPR036034">
    <property type="entry name" value="PDZ_sf"/>
</dbReference>
<evidence type="ECO:0000256" key="5">
    <source>
        <dbReference type="RuleBase" id="RU004404"/>
    </source>
</evidence>
<comment type="similarity">
    <text evidence="1 5">Belongs to the peptidase S41A family.</text>
</comment>
<proteinExistence type="inferred from homology"/>
<dbReference type="RefSeq" id="WP_240600041.1">
    <property type="nucleotide sequence ID" value="NZ_NPZB01000001.1"/>
</dbReference>
<evidence type="ECO:0000256" key="6">
    <source>
        <dbReference type="SAM" id="MobiDB-lite"/>
    </source>
</evidence>
<keyword evidence="3 5" id="KW-0378">Hydrolase</keyword>
<accession>A0A2K1Q1U2</accession>
<dbReference type="FunFam" id="2.30.42.10:FF:000063">
    <property type="entry name" value="Peptidase, S41 family"/>
    <property type="match status" value="1"/>
</dbReference>
<dbReference type="GO" id="GO:0030288">
    <property type="term" value="C:outer membrane-bounded periplasmic space"/>
    <property type="evidence" value="ECO:0007669"/>
    <property type="project" value="TreeGrafter"/>
</dbReference>
<evidence type="ECO:0000256" key="4">
    <source>
        <dbReference type="ARBA" id="ARBA00022825"/>
    </source>
</evidence>
<dbReference type="GO" id="GO:0004175">
    <property type="term" value="F:endopeptidase activity"/>
    <property type="evidence" value="ECO:0007669"/>
    <property type="project" value="TreeGrafter"/>
</dbReference>
<dbReference type="NCBIfam" id="TIGR00225">
    <property type="entry name" value="prc"/>
    <property type="match status" value="1"/>
</dbReference>
<keyword evidence="10" id="KW-1185">Reference proteome</keyword>
<keyword evidence="2 5" id="KW-0645">Protease</keyword>
<sequence>MRRSLIAVVLAFAMVPLAAQTTAPAQKQDKDISASDDPTAATSESKAVPLDEIRRFVTTYEAVKNAYVEPKTDTQLMHSAVRGLLLDLDPHSVYFDHDDAERFDEDAEGQYEGLGIQVQQQPNATLKIVAPMDGSPAQKAGLKSGDIITAIDGKPVDNDNGNRQLRGKAGTPVRLTIRRKAVAKAFDVKVTRAKIVVPSVEAKLLEPGFGAVRVSGFQANTAVEFEQAIAKLKQQSAGKLRGLVIDLRSNPGGLLNAAVQMADDVVNAGTIVSTRGRQKDGDTVYTANRGDLLDGAPIVVLVDAGSASASEVLAGALKDLKRARIVGSRTFGKGSVQSLLPLDNGDAVKLTTARYYTPSGKSIQGVGIKPDVIVRADGKQASAGDYRESALPGHLRGDDEGAAADDDTGGEVLDGQAPLNAALAELKRMAGVTVAPHAATTAPKRKAQ</sequence>
<dbReference type="InterPro" id="IPR029045">
    <property type="entry name" value="ClpP/crotonase-like_dom_sf"/>
</dbReference>
<dbReference type="InterPro" id="IPR055210">
    <property type="entry name" value="CtpA/B_N"/>
</dbReference>
<dbReference type="EMBL" id="NPZB01000001">
    <property type="protein sequence ID" value="PNS08907.1"/>
    <property type="molecule type" value="Genomic_DNA"/>
</dbReference>
<evidence type="ECO:0000259" key="8">
    <source>
        <dbReference type="PROSITE" id="PS50106"/>
    </source>
</evidence>
<dbReference type="SMART" id="SM00228">
    <property type="entry name" value="PDZ"/>
    <property type="match status" value="1"/>
</dbReference>
<organism evidence="9 10">
    <name type="scientific">Solilutibacter silvestris</name>
    <dbReference type="NCBI Taxonomy" id="1645665"/>
    <lineage>
        <taxon>Bacteria</taxon>
        <taxon>Pseudomonadati</taxon>
        <taxon>Pseudomonadota</taxon>
        <taxon>Gammaproteobacteria</taxon>
        <taxon>Lysobacterales</taxon>
        <taxon>Lysobacteraceae</taxon>
        <taxon>Solilutibacter</taxon>
    </lineage>
</organism>
<dbReference type="GO" id="GO:0006508">
    <property type="term" value="P:proteolysis"/>
    <property type="evidence" value="ECO:0007669"/>
    <property type="project" value="UniProtKB-KW"/>
</dbReference>
<dbReference type="Proteomes" id="UP000236220">
    <property type="component" value="Unassembled WGS sequence"/>
</dbReference>
<evidence type="ECO:0000256" key="2">
    <source>
        <dbReference type="ARBA" id="ARBA00022670"/>
    </source>
</evidence>
<dbReference type="Gene3D" id="2.30.42.10">
    <property type="match status" value="1"/>
</dbReference>
<reference evidence="9 10" key="1">
    <citation type="submission" date="2017-08" db="EMBL/GenBank/DDBJ databases">
        <title>Lysobacter sylvestris genome.</title>
        <authorList>
            <person name="Zhang D.-C."/>
            <person name="Albuquerque L."/>
            <person name="Franca L."/>
            <person name="Froufe H.J.C."/>
            <person name="Barroso C."/>
            <person name="Egas C."/>
            <person name="Da Costa M."/>
            <person name="Margesin R."/>
        </authorList>
    </citation>
    <scope>NUCLEOTIDE SEQUENCE [LARGE SCALE GENOMIC DNA]</scope>
    <source>
        <strain evidence="9 10">AM20-91</strain>
    </source>
</reference>
<evidence type="ECO:0000256" key="1">
    <source>
        <dbReference type="ARBA" id="ARBA00009179"/>
    </source>
</evidence>
<dbReference type="PANTHER" id="PTHR32060:SF30">
    <property type="entry name" value="CARBOXY-TERMINAL PROCESSING PROTEASE CTPA"/>
    <property type="match status" value="1"/>
</dbReference>
<dbReference type="PANTHER" id="PTHR32060">
    <property type="entry name" value="TAIL-SPECIFIC PROTEASE"/>
    <property type="match status" value="1"/>
</dbReference>
<dbReference type="Pfam" id="PF17820">
    <property type="entry name" value="PDZ_6"/>
    <property type="match status" value="1"/>
</dbReference>
<feature type="domain" description="PDZ" evidence="8">
    <location>
        <begin position="100"/>
        <end position="158"/>
    </location>
</feature>
<dbReference type="SUPFAM" id="SSF52096">
    <property type="entry name" value="ClpP/crotonase"/>
    <property type="match status" value="1"/>
</dbReference>
<gene>
    <name evidence="9" type="ORF">Lysil_0536</name>
</gene>